<proteinExistence type="predicted"/>
<dbReference type="EMBL" id="JARJCN010000057">
    <property type="protein sequence ID" value="KAJ7079991.1"/>
    <property type="molecule type" value="Genomic_DNA"/>
</dbReference>
<feature type="compositionally biased region" description="Low complexity" evidence="1">
    <location>
        <begin position="40"/>
        <end position="55"/>
    </location>
</feature>
<evidence type="ECO:0000313" key="3">
    <source>
        <dbReference type="Proteomes" id="UP001222325"/>
    </source>
</evidence>
<feature type="region of interest" description="Disordered" evidence="1">
    <location>
        <begin position="1"/>
        <end position="62"/>
    </location>
</feature>
<name>A0AAD6TVT2_9AGAR</name>
<sequence>MIFPPKSDDVRPDDILDAPPTYDNATASSSSRAIVEKPARVPGSTSPTSPTSSTHRPPRTVPTSAWVQFQQDMGLRLTESRVAQEVRKTVGGLVRDLVQDQSLESNITCASILDSCSDACASHSISLPALLQQKYIEEHTPLYWAIVKRPAQEHASTSFELPPLVRALLAYSAPLKDSALKDARMACLHTADQWLYQCLRLSPEFRALSHKDQLLLGVQVPPDKVAIGTPLRYDAPLTVDFEFEHLQKRMRVSQCATIDFISHARIWQISFFVAQGTSYLTDGLWAVRLALLEDSPPVKVKATYAIKQHAVEGPADEPVKLELKGKLDGRYETLYIALPDAVQYARSPFLTADGTLRGSLTVEIQTK</sequence>
<feature type="compositionally biased region" description="Polar residues" evidence="1">
    <location>
        <begin position="23"/>
        <end position="32"/>
    </location>
</feature>
<dbReference type="Proteomes" id="UP001222325">
    <property type="component" value="Unassembled WGS sequence"/>
</dbReference>
<accession>A0AAD6TVT2</accession>
<dbReference type="AlphaFoldDB" id="A0AAD6TVT2"/>
<reference evidence="2" key="1">
    <citation type="submission" date="2023-03" db="EMBL/GenBank/DDBJ databases">
        <title>Massive genome expansion in bonnet fungi (Mycena s.s.) driven by repeated elements and novel gene families across ecological guilds.</title>
        <authorList>
            <consortium name="Lawrence Berkeley National Laboratory"/>
            <person name="Harder C.B."/>
            <person name="Miyauchi S."/>
            <person name="Viragh M."/>
            <person name="Kuo A."/>
            <person name="Thoen E."/>
            <person name="Andreopoulos B."/>
            <person name="Lu D."/>
            <person name="Skrede I."/>
            <person name="Drula E."/>
            <person name="Henrissat B."/>
            <person name="Morin E."/>
            <person name="Kohler A."/>
            <person name="Barry K."/>
            <person name="LaButti K."/>
            <person name="Morin E."/>
            <person name="Salamov A."/>
            <person name="Lipzen A."/>
            <person name="Mereny Z."/>
            <person name="Hegedus B."/>
            <person name="Baldrian P."/>
            <person name="Stursova M."/>
            <person name="Weitz H."/>
            <person name="Taylor A."/>
            <person name="Grigoriev I.V."/>
            <person name="Nagy L.G."/>
            <person name="Martin F."/>
            <person name="Kauserud H."/>
        </authorList>
    </citation>
    <scope>NUCLEOTIDE SEQUENCE</scope>
    <source>
        <strain evidence="2">CBHHK173m</strain>
    </source>
</reference>
<comment type="caution">
    <text evidence="2">The sequence shown here is derived from an EMBL/GenBank/DDBJ whole genome shotgun (WGS) entry which is preliminary data.</text>
</comment>
<evidence type="ECO:0000256" key="1">
    <source>
        <dbReference type="SAM" id="MobiDB-lite"/>
    </source>
</evidence>
<organism evidence="2 3">
    <name type="scientific">Mycena belliarum</name>
    <dbReference type="NCBI Taxonomy" id="1033014"/>
    <lineage>
        <taxon>Eukaryota</taxon>
        <taxon>Fungi</taxon>
        <taxon>Dikarya</taxon>
        <taxon>Basidiomycota</taxon>
        <taxon>Agaricomycotina</taxon>
        <taxon>Agaricomycetes</taxon>
        <taxon>Agaricomycetidae</taxon>
        <taxon>Agaricales</taxon>
        <taxon>Marasmiineae</taxon>
        <taxon>Mycenaceae</taxon>
        <taxon>Mycena</taxon>
    </lineage>
</organism>
<evidence type="ECO:0000313" key="2">
    <source>
        <dbReference type="EMBL" id="KAJ7079991.1"/>
    </source>
</evidence>
<gene>
    <name evidence="2" type="ORF">B0H15DRAFT_491940</name>
</gene>
<feature type="compositionally biased region" description="Basic and acidic residues" evidence="1">
    <location>
        <begin position="1"/>
        <end position="14"/>
    </location>
</feature>
<keyword evidence="3" id="KW-1185">Reference proteome</keyword>
<protein>
    <submittedName>
        <fullName evidence="2">Uncharacterized protein</fullName>
    </submittedName>
</protein>